<comment type="caution">
    <text evidence="1">The sequence shown here is derived from an EMBL/GenBank/DDBJ whole genome shotgun (WGS) entry which is preliminary data.</text>
</comment>
<sequence length="69" mass="7800">YDDGYTEAHPNAVSGSLDALEAKFGIPVIYTSQFRPLAEEKAASWLSKHFTYWYLEKNGFGRVLQEGDL</sequence>
<dbReference type="Proteomes" id="UP000650524">
    <property type="component" value="Unassembled WGS sequence"/>
</dbReference>
<dbReference type="EMBL" id="JACNJD010000249">
    <property type="protein sequence ID" value="MBC8177990.1"/>
    <property type="molecule type" value="Genomic_DNA"/>
</dbReference>
<protein>
    <submittedName>
        <fullName evidence="1">Uncharacterized protein</fullName>
    </submittedName>
</protein>
<evidence type="ECO:0000313" key="1">
    <source>
        <dbReference type="EMBL" id="MBC8177990.1"/>
    </source>
</evidence>
<name>A0A8J6N0I3_9DELT</name>
<dbReference type="AlphaFoldDB" id="A0A8J6N0I3"/>
<feature type="non-terminal residue" evidence="1">
    <location>
        <position position="1"/>
    </location>
</feature>
<reference evidence="1 2" key="1">
    <citation type="submission" date="2020-08" db="EMBL/GenBank/DDBJ databases">
        <title>Bridging the membrane lipid divide: bacteria of the FCB group superphylum have the potential to synthesize archaeal ether lipids.</title>
        <authorList>
            <person name="Villanueva L."/>
            <person name="Von Meijenfeldt F.A.B."/>
            <person name="Westbye A.B."/>
            <person name="Yadav S."/>
            <person name="Hopmans E.C."/>
            <person name="Dutilh B.E."/>
            <person name="Sinninghe Damste J.S."/>
        </authorList>
    </citation>
    <scope>NUCLEOTIDE SEQUENCE [LARGE SCALE GENOMIC DNA]</scope>
    <source>
        <strain evidence="1">NIOZ-UU27</strain>
    </source>
</reference>
<proteinExistence type="predicted"/>
<accession>A0A8J6N0I3</accession>
<evidence type="ECO:0000313" key="2">
    <source>
        <dbReference type="Proteomes" id="UP000650524"/>
    </source>
</evidence>
<gene>
    <name evidence="1" type="ORF">H8E19_11350</name>
</gene>
<organism evidence="1 2">
    <name type="scientific">Candidatus Desulfacyla euxinica</name>
    <dbReference type="NCBI Taxonomy" id="2841693"/>
    <lineage>
        <taxon>Bacteria</taxon>
        <taxon>Deltaproteobacteria</taxon>
        <taxon>Candidatus Desulfacyla</taxon>
    </lineage>
</organism>